<dbReference type="NCBIfam" id="TIGR00277">
    <property type="entry name" value="HDIG"/>
    <property type="match status" value="1"/>
</dbReference>
<proteinExistence type="predicted"/>
<reference evidence="2" key="2">
    <citation type="submission" date="2021-09" db="EMBL/GenBank/DDBJ databases">
        <authorList>
            <person name="Gilroy R."/>
        </authorList>
    </citation>
    <scope>NUCLEOTIDE SEQUENCE</scope>
    <source>
        <strain evidence="2">ChiGjej2B2-19336</strain>
    </source>
</reference>
<feature type="domain" description="HD/PDEase" evidence="1">
    <location>
        <begin position="30"/>
        <end position="155"/>
    </location>
</feature>
<protein>
    <submittedName>
        <fullName evidence="2">HD domain-containing protein</fullName>
    </submittedName>
</protein>
<dbReference type="CDD" id="cd00077">
    <property type="entry name" value="HDc"/>
    <property type="match status" value="1"/>
</dbReference>
<dbReference type="RefSeq" id="WP_304120634.1">
    <property type="nucleotide sequence ID" value="NZ_DYZA01000031.1"/>
</dbReference>
<accession>A0A921AV37</accession>
<dbReference type="InterPro" id="IPR006675">
    <property type="entry name" value="HDIG_dom"/>
</dbReference>
<dbReference type="InterPro" id="IPR003607">
    <property type="entry name" value="HD/PDEase_dom"/>
</dbReference>
<dbReference type="SUPFAM" id="SSF109604">
    <property type="entry name" value="HD-domain/PDEase-like"/>
    <property type="match status" value="1"/>
</dbReference>
<comment type="caution">
    <text evidence="2">The sequence shown here is derived from an EMBL/GenBank/DDBJ whole genome shotgun (WGS) entry which is preliminary data.</text>
</comment>
<gene>
    <name evidence="2" type="ORF">K8W16_01800</name>
</gene>
<evidence type="ECO:0000313" key="3">
    <source>
        <dbReference type="Proteomes" id="UP000698963"/>
    </source>
</evidence>
<dbReference type="InterPro" id="IPR006674">
    <property type="entry name" value="HD_domain"/>
</dbReference>
<dbReference type="SMART" id="SM00471">
    <property type="entry name" value="HDc"/>
    <property type="match status" value="1"/>
</dbReference>
<dbReference type="Proteomes" id="UP000698963">
    <property type="component" value="Unassembled WGS sequence"/>
</dbReference>
<dbReference type="AlphaFoldDB" id="A0A921AV37"/>
<sequence>MLPSLEFPADPSWAVPDEMQCALLWDKYEVPPHIRDHCRAVAGVAVEIVSRAEERGVIPAGRALSVPLARAAALLHDIAKNYTIRHGGSHAQLGAAWVREETGNPLLAQAVLFHVEWPWSGGEMDDVRDPMRLPIIVAYADKRVRHTQVVSVKERFDDLLVRYGISADKMETIAVNYAHVQAVEQAIFDRVGSL</sequence>
<dbReference type="EMBL" id="DYZA01000031">
    <property type="protein sequence ID" value="HJD96367.1"/>
    <property type="molecule type" value="Genomic_DNA"/>
</dbReference>
<reference evidence="2" key="1">
    <citation type="journal article" date="2021" name="PeerJ">
        <title>Extensive microbial diversity within the chicken gut microbiome revealed by metagenomics and culture.</title>
        <authorList>
            <person name="Gilroy R."/>
            <person name="Ravi A."/>
            <person name="Getino M."/>
            <person name="Pursley I."/>
            <person name="Horton D.L."/>
            <person name="Alikhan N.F."/>
            <person name="Baker D."/>
            <person name="Gharbi K."/>
            <person name="Hall N."/>
            <person name="Watson M."/>
            <person name="Adriaenssens E.M."/>
            <person name="Foster-Nyarko E."/>
            <person name="Jarju S."/>
            <person name="Secka A."/>
            <person name="Antonio M."/>
            <person name="Oren A."/>
            <person name="Chaudhuri R.R."/>
            <person name="La Ragione R."/>
            <person name="Hildebrand F."/>
            <person name="Pallen M.J."/>
        </authorList>
    </citation>
    <scope>NUCLEOTIDE SEQUENCE</scope>
    <source>
        <strain evidence="2">ChiGjej2B2-19336</strain>
    </source>
</reference>
<name>A0A921AV37_9BACT</name>
<dbReference type="Gene3D" id="1.10.3210.10">
    <property type="entry name" value="Hypothetical protein af1432"/>
    <property type="match status" value="1"/>
</dbReference>
<organism evidence="2 3">
    <name type="scientific">Mailhella massiliensis</name>
    <dbReference type="NCBI Taxonomy" id="1903261"/>
    <lineage>
        <taxon>Bacteria</taxon>
        <taxon>Pseudomonadati</taxon>
        <taxon>Thermodesulfobacteriota</taxon>
        <taxon>Desulfovibrionia</taxon>
        <taxon>Desulfovibrionales</taxon>
        <taxon>Desulfovibrionaceae</taxon>
        <taxon>Mailhella</taxon>
    </lineage>
</organism>
<dbReference type="Pfam" id="PF01966">
    <property type="entry name" value="HD"/>
    <property type="match status" value="1"/>
</dbReference>
<evidence type="ECO:0000259" key="1">
    <source>
        <dbReference type="SMART" id="SM00471"/>
    </source>
</evidence>
<evidence type="ECO:0000313" key="2">
    <source>
        <dbReference type="EMBL" id="HJD96367.1"/>
    </source>
</evidence>